<dbReference type="AlphaFoldDB" id="A0A101ABE7"/>
<feature type="compositionally biased region" description="Basic and acidic residues" evidence="1">
    <location>
        <begin position="1"/>
        <end position="11"/>
    </location>
</feature>
<keyword evidence="3" id="KW-1185">Reference proteome</keyword>
<name>A0A101ABE7_9MYCO</name>
<gene>
    <name evidence="2" type="ORF">AU192_01595</name>
</gene>
<reference evidence="2 3" key="1">
    <citation type="submission" date="2016-01" db="EMBL/GenBank/DDBJ databases">
        <authorList>
            <consortium name="TB Trials Study Group"/>
            <person name="Sutton G."/>
            <person name="Brinkac L."/>
            <person name="Sanka R."/>
            <person name="Adams M."/>
            <person name="Lau E.L."/>
            <person name="Macaden R."/>
            <person name="Grewal H.M.S."/>
        </authorList>
    </citation>
    <scope>NUCLEOTIDE SEQUENCE [LARGE SCALE GENOMIC DNA]</scope>
    <source>
        <strain evidence="2 3">IS-1744</strain>
    </source>
</reference>
<dbReference type="Proteomes" id="UP000053707">
    <property type="component" value="Unassembled WGS sequence"/>
</dbReference>
<comment type="caution">
    <text evidence="2">The sequence shown here is derived from an EMBL/GenBank/DDBJ whole genome shotgun (WGS) entry which is preliminary data.</text>
</comment>
<organism evidence="2 3">
    <name type="scientific">Mycobacterium lehmannii</name>
    <dbReference type="NCBI Taxonomy" id="2048550"/>
    <lineage>
        <taxon>Bacteria</taxon>
        <taxon>Bacillati</taxon>
        <taxon>Actinomycetota</taxon>
        <taxon>Actinomycetes</taxon>
        <taxon>Mycobacteriales</taxon>
        <taxon>Mycobacteriaceae</taxon>
        <taxon>Mycobacterium</taxon>
    </lineage>
</organism>
<evidence type="ECO:0000313" key="3">
    <source>
        <dbReference type="Proteomes" id="UP000053707"/>
    </source>
</evidence>
<evidence type="ECO:0000256" key="1">
    <source>
        <dbReference type="SAM" id="MobiDB-lite"/>
    </source>
</evidence>
<accession>A0A101ABE7</accession>
<dbReference type="EMBL" id="LQIR01000005">
    <property type="protein sequence ID" value="KUI19674.1"/>
    <property type="molecule type" value="Genomic_DNA"/>
</dbReference>
<dbReference type="RefSeq" id="WP_064394658.1">
    <property type="nucleotide sequence ID" value="NZ_LQIR01000005.1"/>
</dbReference>
<proteinExistence type="predicted"/>
<feature type="region of interest" description="Disordered" evidence="1">
    <location>
        <begin position="1"/>
        <end position="28"/>
    </location>
</feature>
<protein>
    <submittedName>
        <fullName evidence="2">Secretion protein EspD</fullName>
    </submittedName>
</protein>
<sequence length="160" mass="17085">MVVERSQHDSDDERDDMAALDFSPPEVSDDSVLDALDVYGPGATGDTEPPVPVATVTNPPGTVSISALSDGRISRIKLSPKASGLTETRLAEEVLVVAGLASQDAKSTQYVSMLDGMRQQGHDDAATRDFLTRDLGLPSPEQARAERTRVFTTRYAGGHD</sequence>
<evidence type="ECO:0000313" key="2">
    <source>
        <dbReference type="EMBL" id="KUI19674.1"/>
    </source>
</evidence>